<evidence type="ECO:0000256" key="1">
    <source>
        <dbReference type="SAM" id="Phobius"/>
    </source>
</evidence>
<keyword evidence="1" id="KW-1133">Transmembrane helix</keyword>
<keyword evidence="1" id="KW-0472">Membrane</keyword>
<organism evidence="2 3">
    <name type="scientific">Roseateles amylovorans</name>
    <dbReference type="NCBI Taxonomy" id="2978473"/>
    <lineage>
        <taxon>Bacteria</taxon>
        <taxon>Pseudomonadati</taxon>
        <taxon>Pseudomonadota</taxon>
        <taxon>Betaproteobacteria</taxon>
        <taxon>Burkholderiales</taxon>
        <taxon>Sphaerotilaceae</taxon>
        <taxon>Roseateles</taxon>
    </lineage>
</organism>
<accession>A0ABY6B155</accession>
<keyword evidence="1" id="KW-0812">Transmembrane</keyword>
<sequence length="129" mass="13705">MTTFLWAVTGVLALLWSGLAWATAAVVRWTVEALSTGRVTELGQTAVSFKLPVWLEPFVDTGLVTMVQGLTQWLLEMAGSGAPLAGSLIGWLVPLVWGTWGIGLLVLLVIAGVLHVLIKRLPKTGMVAA</sequence>
<proteinExistence type="predicted"/>
<dbReference type="RefSeq" id="WP_261758205.1">
    <property type="nucleotide sequence ID" value="NZ_CP104562.2"/>
</dbReference>
<feature type="transmembrane region" description="Helical" evidence="1">
    <location>
        <begin position="97"/>
        <end position="118"/>
    </location>
</feature>
<name>A0ABY6B155_9BURK</name>
<gene>
    <name evidence="2" type="ORF">N4261_00260</name>
</gene>
<protein>
    <submittedName>
        <fullName evidence="2">Uncharacterized protein</fullName>
    </submittedName>
</protein>
<evidence type="ECO:0000313" key="2">
    <source>
        <dbReference type="EMBL" id="UXH78414.1"/>
    </source>
</evidence>
<reference evidence="2" key="1">
    <citation type="submission" date="2022-10" db="EMBL/GenBank/DDBJ databases">
        <title>Characterization and whole genome sequencing of a new Roseateles species, isolated from fresh water.</title>
        <authorList>
            <person name="Guliayeva D.Y."/>
            <person name="Akhremchuk A.E."/>
            <person name="Sikolenko M.A."/>
            <person name="Valentovich L.N."/>
            <person name="Sidarenka A.V."/>
        </authorList>
    </citation>
    <scope>NUCLEOTIDE SEQUENCE</scope>
    <source>
        <strain evidence="2">BIM B-1768</strain>
    </source>
</reference>
<dbReference type="Proteomes" id="UP001064933">
    <property type="component" value="Chromosome"/>
</dbReference>
<evidence type="ECO:0000313" key="3">
    <source>
        <dbReference type="Proteomes" id="UP001064933"/>
    </source>
</evidence>
<keyword evidence="3" id="KW-1185">Reference proteome</keyword>
<dbReference type="EMBL" id="CP104562">
    <property type="protein sequence ID" value="UXH78414.1"/>
    <property type="molecule type" value="Genomic_DNA"/>
</dbReference>